<dbReference type="AlphaFoldDB" id="A0A0P0V975"/>
<proteinExistence type="predicted"/>
<dbReference type="EMBL" id="AP014957">
    <property type="protein sequence ID" value="BAS74750.1"/>
    <property type="molecule type" value="Genomic_DNA"/>
</dbReference>
<dbReference type="InParanoid" id="A0A0P0V975"/>
<dbReference type="Gramene" id="Os01t0795250-00">
    <property type="protein sequence ID" value="Os01t0795250-00"/>
    <property type="gene ID" value="Os01g0795250"/>
</dbReference>
<evidence type="ECO:0000313" key="1">
    <source>
        <dbReference type="EMBL" id="BAS74750.1"/>
    </source>
</evidence>
<dbReference type="Proteomes" id="UP000059680">
    <property type="component" value="Chromosome 1"/>
</dbReference>
<organism evidence="1 2">
    <name type="scientific">Oryza sativa subsp. japonica</name>
    <name type="common">Rice</name>
    <dbReference type="NCBI Taxonomy" id="39947"/>
    <lineage>
        <taxon>Eukaryota</taxon>
        <taxon>Viridiplantae</taxon>
        <taxon>Streptophyta</taxon>
        <taxon>Embryophyta</taxon>
        <taxon>Tracheophyta</taxon>
        <taxon>Spermatophyta</taxon>
        <taxon>Magnoliopsida</taxon>
        <taxon>Liliopsida</taxon>
        <taxon>Poales</taxon>
        <taxon>Poaceae</taxon>
        <taxon>BOP clade</taxon>
        <taxon>Oryzoideae</taxon>
        <taxon>Oryzeae</taxon>
        <taxon>Oryzinae</taxon>
        <taxon>Oryza</taxon>
        <taxon>Oryza sativa</taxon>
    </lineage>
</organism>
<accession>A0A0P0V975</accession>
<evidence type="ECO:0000313" key="2">
    <source>
        <dbReference type="Proteomes" id="UP000059680"/>
    </source>
</evidence>
<protein>
    <submittedName>
        <fullName evidence="1">Os01g0795250 protein</fullName>
    </submittedName>
</protein>
<reference evidence="1 2" key="2">
    <citation type="journal article" date="2013" name="Plant Cell Physiol.">
        <title>Rice Annotation Project Database (RAP-DB): an integrative and interactive database for rice genomics.</title>
        <authorList>
            <person name="Sakai H."/>
            <person name="Lee S.S."/>
            <person name="Tanaka T."/>
            <person name="Numa H."/>
            <person name="Kim J."/>
            <person name="Kawahara Y."/>
            <person name="Wakimoto H."/>
            <person name="Yang C.C."/>
            <person name="Iwamoto M."/>
            <person name="Abe T."/>
            <person name="Yamada Y."/>
            <person name="Muto A."/>
            <person name="Inokuchi H."/>
            <person name="Ikemura T."/>
            <person name="Matsumoto T."/>
            <person name="Sasaki T."/>
            <person name="Itoh T."/>
        </authorList>
    </citation>
    <scope>NUCLEOTIDE SEQUENCE [LARGE SCALE GENOMIC DNA]</scope>
    <source>
        <strain evidence="2">cv. Nipponbare</strain>
    </source>
</reference>
<keyword evidence="2" id="KW-1185">Reference proteome</keyword>
<sequence>MGLLRRILPPLERGPDFLAWWVVKYLSIPFTAYVCCNLISNLIVNKNTGYPLAIFCAQKNIRGIKSEDKTRRPTLNNACKDIFENSSYRAKS</sequence>
<gene>
    <name evidence="1" type="ordered locus">Os01g0795250</name>
    <name evidence="1" type="ORF">OSNPB_010795250</name>
</gene>
<name>A0A0P0V975_ORYSJ</name>
<dbReference type="PaxDb" id="39947-A0A0P0V975"/>
<reference evidence="2" key="1">
    <citation type="journal article" date="2005" name="Nature">
        <title>The map-based sequence of the rice genome.</title>
        <authorList>
            <consortium name="International rice genome sequencing project (IRGSP)"/>
            <person name="Matsumoto T."/>
            <person name="Wu J."/>
            <person name="Kanamori H."/>
            <person name="Katayose Y."/>
            <person name="Fujisawa M."/>
            <person name="Namiki N."/>
            <person name="Mizuno H."/>
            <person name="Yamamoto K."/>
            <person name="Antonio B.A."/>
            <person name="Baba T."/>
            <person name="Sakata K."/>
            <person name="Nagamura Y."/>
            <person name="Aoki H."/>
            <person name="Arikawa K."/>
            <person name="Arita K."/>
            <person name="Bito T."/>
            <person name="Chiden Y."/>
            <person name="Fujitsuka N."/>
            <person name="Fukunaka R."/>
            <person name="Hamada M."/>
            <person name="Harada C."/>
            <person name="Hayashi A."/>
            <person name="Hijishita S."/>
            <person name="Honda M."/>
            <person name="Hosokawa S."/>
            <person name="Ichikawa Y."/>
            <person name="Idonuma A."/>
            <person name="Iijima M."/>
            <person name="Ikeda M."/>
            <person name="Ikeno M."/>
            <person name="Ito K."/>
            <person name="Ito S."/>
            <person name="Ito T."/>
            <person name="Ito Y."/>
            <person name="Ito Y."/>
            <person name="Iwabuchi A."/>
            <person name="Kamiya K."/>
            <person name="Karasawa W."/>
            <person name="Kurita K."/>
            <person name="Katagiri S."/>
            <person name="Kikuta A."/>
            <person name="Kobayashi H."/>
            <person name="Kobayashi N."/>
            <person name="Machita K."/>
            <person name="Maehara T."/>
            <person name="Masukawa M."/>
            <person name="Mizubayashi T."/>
            <person name="Mukai Y."/>
            <person name="Nagasaki H."/>
            <person name="Nagata Y."/>
            <person name="Naito S."/>
            <person name="Nakashima M."/>
            <person name="Nakama Y."/>
            <person name="Nakamichi Y."/>
            <person name="Nakamura M."/>
            <person name="Meguro A."/>
            <person name="Negishi M."/>
            <person name="Ohta I."/>
            <person name="Ohta T."/>
            <person name="Okamoto M."/>
            <person name="Ono N."/>
            <person name="Saji S."/>
            <person name="Sakaguchi M."/>
            <person name="Sakai K."/>
            <person name="Shibata M."/>
            <person name="Shimokawa T."/>
            <person name="Song J."/>
            <person name="Takazaki Y."/>
            <person name="Terasawa K."/>
            <person name="Tsugane M."/>
            <person name="Tsuji K."/>
            <person name="Ueda S."/>
            <person name="Waki K."/>
            <person name="Yamagata H."/>
            <person name="Yamamoto M."/>
            <person name="Yamamoto S."/>
            <person name="Yamane H."/>
            <person name="Yoshiki S."/>
            <person name="Yoshihara R."/>
            <person name="Yukawa K."/>
            <person name="Zhong H."/>
            <person name="Yano M."/>
            <person name="Yuan Q."/>
            <person name="Ouyang S."/>
            <person name="Liu J."/>
            <person name="Jones K.M."/>
            <person name="Gansberger K."/>
            <person name="Moffat K."/>
            <person name="Hill J."/>
            <person name="Bera J."/>
            <person name="Fadrosh D."/>
            <person name="Jin S."/>
            <person name="Johri S."/>
            <person name="Kim M."/>
            <person name="Overton L."/>
            <person name="Reardon M."/>
            <person name="Tsitrin T."/>
            <person name="Vuong H."/>
            <person name="Weaver B."/>
            <person name="Ciecko A."/>
            <person name="Tallon L."/>
            <person name="Jackson J."/>
            <person name="Pai G."/>
            <person name="Aken S.V."/>
            <person name="Utterback T."/>
            <person name="Reidmuller S."/>
            <person name="Feldblyum T."/>
            <person name="Hsiao J."/>
            <person name="Zismann V."/>
            <person name="Iobst S."/>
            <person name="de Vazeille A.R."/>
            <person name="Buell C.R."/>
            <person name="Ying K."/>
            <person name="Li Y."/>
            <person name="Lu T."/>
            <person name="Huang Y."/>
            <person name="Zhao Q."/>
            <person name="Feng Q."/>
            <person name="Zhang L."/>
            <person name="Zhu J."/>
            <person name="Weng Q."/>
            <person name="Mu J."/>
            <person name="Lu Y."/>
            <person name="Fan D."/>
            <person name="Liu Y."/>
            <person name="Guan J."/>
            <person name="Zhang Y."/>
            <person name="Yu S."/>
            <person name="Liu X."/>
            <person name="Zhang Y."/>
            <person name="Hong G."/>
            <person name="Han B."/>
            <person name="Choisne N."/>
            <person name="Demange N."/>
            <person name="Orjeda G."/>
            <person name="Samain S."/>
            <person name="Cattolico L."/>
            <person name="Pelletier E."/>
            <person name="Couloux A."/>
            <person name="Segurens B."/>
            <person name="Wincker P."/>
            <person name="D'Hont A."/>
            <person name="Scarpelli C."/>
            <person name="Weissenbach J."/>
            <person name="Salanoubat M."/>
            <person name="Quetier F."/>
            <person name="Yu Y."/>
            <person name="Kim H.R."/>
            <person name="Rambo T."/>
            <person name="Currie J."/>
            <person name="Collura K."/>
            <person name="Luo M."/>
            <person name="Yang T."/>
            <person name="Ammiraju J.S.S."/>
            <person name="Engler F."/>
            <person name="Soderlund C."/>
            <person name="Wing R.A."/>
            <person name="Palmer L.E."/>
            <person name="de la Bastide M."/>
            <person name="Spiegel L."/>
            <person name="Nascimento L."/>
            <person name="Zutavern T."/>
            <person name="O'Shaughnessy A."/>
            <person name="Dike S."/>
            <person name="Dedhia N."/>
            <person name="Preston R."/>
            <person name="Balija V."/>
            <person name="McCombie W.R."/>
            <person name="Chow T."/>
            <person name="Chen H."/>
            <person name="Chung M."/>
            <person name="Chen C."/>
            <person name="Shaw J."/>
            <person name="Wu H."/>
            <person name="Hsiao K."/>
            <person name="Chao Y."/>
            <person name="Chu M."/>
            <person name="Cheng C."/>
            <person name="Hour A."/>
            <person name="Lee P."/>
            <person name="Lin S."/>
            <person name="Lin Y."/>
            <person name="Liou J."/>
            <person name="Liu S."/>
            <person name="Hsing Y."/>
            <person name="Raghuvanshi S."/>
            <person name="Mohanty A."/>
            <person name="Bharti A.K."/>
            <person name="Gaur A."/>
            <person name="Gupta V."/>
            <person name="Kumar D."/>
            <person name="Ravi V."/>
            <person name="Vij S."/>
            <person name="Kapur A."/>
            <person name="Khurana P."/>
            <person name="Khurana P."/>
            <person name="Khurana J.P."/>
            <person name="Tyagi A.K."/>
            <person name="Gaikwad K."/>
            <person name="Singh A."/>
            <person name="Dalal V."/>
            <person name="Srivastava S."/>
            <person name="Dixit A."/>
            <person name="Pal A.K."/>
            <person name="Ghazi I.A."/>
            <person name="Yadav M."/>
            <person name="Pandit A."/>
            <person name="Bhargava A."/>
            <person name="Sureshbabu K."/>
            <person name="Batra K."/>
            <person name="Sharma T.R."/>
            <person name="Mohapatra T."/>
            <person name="Singh N.K."/>
            <person name="Messing J."/>
            <person name="Nelson A.B."/>
            <person name="Fuks G."/>
            <person name="Kavchok S."/>
            <person name="Keizer G."/>
            <person name="Linton E."/>
            <person name="Llaca V."/>
            <person name="Song R."/>
            <person name="Tanyolac B."/>
            <person name="Young S."/>
            <person name="Ho-Il K."/>
            <person name="Hahn J.H."/>
            <person name="Sangsakoo G."/>
            <person name="Vanavichit A."/>
            <person name="de Mattos Luiz.A.T."/>
            <person name="Zimmer P.D."/>
            <person name="Malone G."/>
            <person name="Dellagostin O."/>
            <person name="de Oliveira A.C."/>
            <person name="Bevan M."/>
            <person name="Bancroft I."/>
            <person name="Minx P."/>
            <person name="Cordum H."/>
            <person name="Wilson R."/>
            <person name="Cheng Z."/>
            <person name="Jin W."/>
            <person name="Jiang J."/>
            <person name="Leong S.A."/>
            <person name="Iwama H."/>
            <person name="Gojobori T."/>
            <person name="Itoh T."/>
            <person name="Niimura Y."/>
            <person name="Fujii Y."/>
            <person name="Habara T."/>
            <person name="Sakai H."/>
            <person name="Sato Y."/>
            <person name="Wilson G."/>
            <person name="Kumar K."/>
            <person name="McCouch S."/>
            <person name="Juretic N."/>
            <person name="Hoen D."/>
            <person name="Wright S."/>
            <person name="Bruskiewich R."/>
            <person name="Bureau T."/>
            <person name="Miyao A."/>
            <person name="Hirochika H."/>
            <person name="Nishikawa T."/>
            <person name="Kadowaki K."/>
            <person name="Sugiura M."/>
            <person name="Burr B."/>
            <person name="Sasaki T."/>
        </authorList>
    </citation>
    <scope>NUCLEOTIDE SEQUENCE [LARGE SCALE GENOMIC DNA]</scope>
    <source>
        <strain evidence="2">cv. Nipponbare</strain>
    </source>
</reference>
<reference evidence="1 2" key="3">
    <citation type="journal article" date="2013" name="Rice">
        <title>Improvement of the Oryza sativa Nipponbare reference genome using next generation sequence and optical map data.</title>
        <authorList>
            <person name="Kawahara Y."/>
            <person name="de la Bastide M."/>
            <person name="Hamilton J.P."/>
            <person name="Kanamori H."/>
            <person name="McCombie W.R."/>
            <person name="Ouyang S."/>
            <person name="Schwartz D.C."/>
            <person name="Tanaka T."/>
            <person name="Wu J."/>
            <person name="Zhou S."/>
            <person name="Childs K.L."/>
            <person name="Davidson R.M."/>
            <person name="Lin H."/>
            <person name="Quesada-Ocampo L."/>
            <person name="Vaillancourt B."/>
            <person name="Sakai H."/>
            <person name="Lee S.S."/>
            <person name="Kim J."/>
            <person name="Numa H."/>
            <person name="Itoh T."/>
            <person name="Buell C.R."/>
            <person name="Matsumoto T."/>
        </authorList>
    </citation>
    <scope>NUCLEOTIDE SEQUENCE [LARGE SCALE GENOMIC DNA]</scope>
    <source>
        <strain evidence="2">cv. Nipponbare</strain>
    </source>
</reference>